<dbReference type="Proteomes" id="UP000661077">
    <property type="component" value="Unassembled WGS sequence"/>
</dbReference>
<evidence type="ECO:0000256" key="4">
    <source>
        <dbReference type="ARBA" id="ARBA00022691"/>
    </source>
</evidence>
<organism evidence="7 8">
    <name type="scientific">Steroidobacter gossypii</name>
    <dbReference type="NCBI Taxonomy" id="2805490"/>
    <lineage>
        <taxon>Bacteria</taxon>
        <taxon>Pseudomonadati</taxon>
        <taxon>Pseudomonadota</taxon>
        <taxon>Gammaproteobacteria</taxon>
        <taxon>Steroidobacterales</taxon>
        <taxon>Steroidobacteraceae</taxon>
        <taxon>Steroidobacter</taxon>
    </lineage>
</organism>
<comment type="subunit">
    <text evidence="5">Homodimer.</text>
</comment>
<dbReference type="Pfam" id="PF00588">
    <property type="entry name" value="SpoU_methylase"/>
    <property type="match status" value="1"/>
</dbReference>
<dbReference type="Gene3D" id="1.10.8.590">
    <property type="match status" value="1"/>
</dbReference>
<evidence type="ECO:0000259" key="6">
    <source>
        <dbReference type="Pfam" id="PF00588"/>
    </source>
</evidence>
<sequence>MSIRVVLVDPKHPGNIGAVARAMKNMGLTQLHLVRPKAFPDAEATARASGADDVLDSARVHEEFEDAIADCGLVIGTSARQRHLTFDLVEPRECAHLVAEAAQVGNVALVFGSEKYGLLNVELARCHRLVTIPTAGDYASLNLAMAVQVITYEILLATRPGAPVPPPPDVPFATGREMELLYEHFERVLEEVEFRDRTGGGQLMARIRRLFNRARLDQNEMNILRGILTAVQARRRVAGSKSQRGDG</sequence>
<evidence type="ECO:0000256" key="2">
    <source>
        <dbReference type="ARBA" id="ARBA00022603"/>
    </source>
</evidence>
<keyword evidence="5" id="KW-0963">Cytoplasm</keyword>
<evidence type="ECO:0000256" key="5">
    <source>
        <dbReference type="RuleBase" id="RU362024"/>
    </source>
</evidence>
<dbReference type="Gene3D" id="3.40.1280.10">
    <property type="match status" value="1"/>
</dbReference>
<keyword evidence="5" id="KW-0819">tRNA processing</keyword>
<dbReference type="NCBIfam" id="TIGR00050">
    <property type="entry name" value="rRNA_methyl_1"/>
    <property type="match status" value="1"/>
</dbReference>
<accession>A0ABS1WUG1</accession>
<dbReference type="GO" id="GO:0008168">
    <property type="term" value="F:methyltransferase activity"/>
    <property type="evidence" value="ECO:0007669"/>
    <property type="project" value="UniProtKB-KW"/>
</dbReference>
<comment type="caution">
    <text evidence="7">The sequence shown here is derived from an EMBL/GenBank/DDBJ whole genome shotgun (WGS) entry which is preliminary data.</text>
</comment>
<keyword evidence="4 5" id="KW-0949">S-adenosyl-L-methionine</keyword>
<evidence type="ECO:0000313" key="7">
    <source>
        <dbReference type="EMBL" id="MBM0104615.1"/>
    </source>
</evidence>
<evidence type="ECO:0000313" key="8">
    <source>
        <dbReference type="Proteomes" id="UP000661077"/>
    </source>
</evidence>
<dbReference type="InterPro" id="IPR029028">
    <property type="entry name" value="Alpha/beta_knot_MTases"/>
</dbReference>
<reference evidence="7 8" key="1">
    <citation type="journal article" date="2021" name="Int. J. Syst. Evol. Microbiol.">
        <title>Steroidobacter gossypii sp. nov., isolated from soil of cotton cropping field.</title>
        <authorList>
            <person name="Huang R."/>
            <person name="Yang S."/>
            <person name="Zhen C."/>
            <person name="Liu W."/>
        </authorList>
    </citation>
    <scope>NUCLEOTIDE SEQUENCE [LARGE SCALE GENOMIC DNA]</scope>
    <source>
        <strain evidence="7 8">S1-65</strain>
    </source>
</reference>
<comment type="similarity">
    <text evidence="1">Belongs to the class IV-like SAM-binding methyltransferase superfamily. RNA methyltransferase TrmH family.</text>
</comment>
<dbReference type="CDD" id="cd18093">
    <property type="entry name" value="SpoU-like_TrmJ"/>
    <property type="match status" value="1"/>
</dbReference>
<comment type="catalytic activity">
    <reaction evidence="5">
        <text>uridine(32) in tRNA + S-adenosyl-L-methionine = 2'-O-methyluridine(32) in tRNA + S-adenosyl-L-homocysteine + H(+)</text>
        <dbReference type="Rhea" id="RHEA:42936"/>
        <dbReference type="Rhea" id="RHEA-COMP:10107"/>
        <dbReference type="Rhea" id="RHEA-COMP:10290"/>
        <dbReference type="ChEBI" id="CHEBI:15378"/>
        <dbReference type="ChEBI" id="CHEBI:57856"/>
        <dbReference type="ChEBI" id="CHEBI:59789"/>
        <dbReference type="ChEBI" id="CHEBI:65315"/>
        <dbReference type="ChEBI" id="CHEBI:74478"/>
        <dbReference type="EC" id="2.1.1.200"/>
    </reaction>
</comment>
<comment type="function">
    <text evidence="5">Catalyzes the formation of 2'O-methylated cytidine (Cm32) or 2'O-methylated uridine (Um32) at position 32 in tRNA.</text>
</comment>
<name>A0ABS1WUG1_9GAMM</name>
<dbReference type="PIRSF" id="PIRSF004808">
    <property type="entry name" value="LasT"/>
    <property type="match status" value="1"/>
</dbReference>
<dbReference type="EMBL" id="JAEVLS010000002">
    <property type="protein sequence ID" value="MBM0104615.1"/>
    <property type="molecule type" value="Genomic_DNA"/>
</dbReference>
<comment type="subcellular location">
    <subcellularLocation>
        <location evidence="5">Cytoplasm</location>
    </subcellularLocation>
</comment>
<proteinExistence type="inferred from homology"/>
<comment type="catalytic activity">
    <reaction evidence="5">
        <text>cytidine(32) in tRNA + S-adenosyl-L-methionine = 2'-O-methylcytidine(32) in tRNA + S-adenosyl-L-homocysteine + H(+)</text>
        <dbReference type="Rhea" id="RHEA:42932"/>
        <dbReference type="Rhea" id="RHEA-COMP:10288"/>
        <dbReference type="Rhea" id="RHEA-COMP:10289"/>
        <dbReference type="ChEBI" id="CHEBI:15378"/>
        <dbReference type="ChEBI" id="CHEBI:57856"/>
        <dbReference type="ChEBI" id="CHEBI:59789"/>
        <dbReference type="ChEBI" id="CHEBI:74495"/>
        <dbReference type="ChEBI" id="CHEBI:82748"/>
        <dbReference type="EC" id="2.1.1.200"/>
    </reaction>
</comment>
<dbReference type="PANTHER" id="PTHR42786:SF2">
    <property type="entry name" value="TRNA (CYTIDINE_URIDINE-2'-O-)-METHYLTRANSFERASE TRMJ"/>
    <property type="match status" value="1"/>
</dbReference>
<dbReference type="PANTHER" id="PTHR42786">
    <property type="entry name" value="TRNA/RRNA METHYLTRANSFERASE"/>
    <property type="match status" value="1"/>
</dbReference>
<feature type="domain" description="tRNA/rRNA methyltransferase SpoU type" evidence="6">
    <location>
        <begin position="3"/>
        <end position="152"/>
    </location>
</feature>
<keyword evidence="8" id="KW-1185">Reference proteome</keyword>
<protein>
    <recommendedName>
        <fullName evidence="5">tRNA (cytidine/uridine-2'-O-)-methyltransferase TrmJ</fullName>
        <ecNumber evidence="5">2.1.1.200</ecNumber>
    </recommendedName>
    <alternativeName>
        <fullName evidence="5">tRNA (cytidine(32)/uridine(32)-2'-O)-methyltransferase</fullName>
    </alternativeName>
    <alternativeName>
        <fullName evidence="5">tRNA Cm32/Um32 methyltransferase</fullName>
    </alternativeName>
</protein>
<keyword evidence="3" id="KW-0808">Transferase</keyword>
<dbReference type="SUPFAM" id="SSF75217">
    <property type="entry name" value="alpha/beta knot"/>
    <property type="match status" value="1"/>
</dbReference>
<dbReference type="InterPro" id="IPR004384">
    <property type="entry name" value="RNA_MeTrfase_TrmJ/LasT"/>
</dbReference>
<evidence type="ECO:0000256" key="1">
    <source>
        <dbReference type="ARBA" id="ARBA00007228"/>
    </source>
</evidence>
<dbReference type="RefSeq" id="WP_203166614.1">
    <property type="nucleotide sequence ID" value="NZ_JAEVLS010000002.1"/>
</dbReference>
<evidence type="ECO:0000256" key="3">
    <source>
        <dbReference type="ARBA" id="ARBA00022679"/>
    </source>
</evidence>
<dbReference type="EC" id="2.1.1.200" evidence="5"/>
<gene>
    <name evidence="5" type="primary">trmJ</name>
    <name evidence="7" type="ORF">JM946_07650</name>
</gene>
<dbReference type="GO" id="GO:0032259">
    <property type="term" value="P:methylation"/>
    <property type="evidence" value="ECO:0007669"/>
    <property type="project" value="UniProtKB-KW"/>
</dbReference>
<keyword evidence="2 5" id="KW-0489">Methyltransferase</keyword>
<dbReference type="InterPro" id="IPR029026">
    <property type="entry name" value="tRNA_m1G_MTases_N"/>
</dbReference>
<dbReference type="InterPro" id="IPR001537">
    <property type="entry name" value="SpoU_MeTrfase"/>
</dbReference>